<name>A0AAU8GFR7_9CAUD</name>
<accession>A0AAU8GFR7</accession>
<gene>
    <name evidence="2" type="ORF">LZIPZFJY_CDS0066</name>
</gene>
<evidence type="ECO:0000313" key="2">
    <source>
        <dbReference type="EMBL" id="XCH39835.1"/>
    </source>
</evidence>
<feature type="compositionally biased region" description="Polar residues" evidence="1">
    <location>
        <begin position="67"/>
        <end position="79"/>
    </location>
</feature>
<organism evidence="2">
    <name type="scientific">Salmonella phage vB_STmST19_KE13</name>
    <dbReference type="NCBI Taxonomy" id="3161167"/>
    <lineage>
        <taxon>Viruses</taxon>
        <taxon>Duplodnaviria</taxon>
        <taxon>Heunggongvirae</taxon>
        <taxon>Uroviricota</taxon>
        <taxon>Caudoviricetes</taxon>
    </lineage>
</organism>
<sequence>MIPGNDGSVISNKDIFGGGGGVVVYNNVINNSSAHVSSSARDNGDGSVTIETIVSDIENNGPIGQSIGRNYNANRRATE</sequence>
<proteinExistence type="predicted"/>
<reference evidence="2" key="1">
    <citation type="submission" date="2024-05" db="EMBL/GenBank/DDBJ databases">
        <authorList>
            <person name="Mugo M.M."/>
            <person name="Musyoki A.M."/>
            <person name="Makumi A.M."/>
            <person name="Mutai I."/>
            <person name="Drechsel O."/>
            <person name="Kering K.K."/>
            <person name="Muturi P."/>
            <person name="Mbae C.K."/>
            <person name="Kariuki S.M."/>
        </authorList>
    </citation>
    <scope>NUCLEOTIDE SEQUENCE</scope>
</reference>
<dbReference type="EMBL" id="PP856715">
    <property type="protein sequence ID" value="XCH39835.1"/>
    <property type="molecule type" value="Genomic_DNA"/>
</dbReference>
<feature type="region of interest" description="Disordered" evidence="1">
    <location>
        <begin position="59"/>
        <end position="79"/>
    </location>
</feature>
<evidence type="ECO:0000256" key="1">
    <source>
        <dbReference type="SAM" id="MobiDB-lite"/>
    </source>
</evidence>
<protein>
    <submittedName>
        <fullName evidence="2">Tail length tape measure protein</fullName>
    </submittedName>
</protein>